<accession>S3CLE8</accession>
<dbReference type="HOGENOM" id="CLU_624121_0_0_1"/>
<evidence type="ECO:0000313" key="2">
    <source>
        <dbReference type="Proteomes" id="UP000016922"/>
    </source>
</evidence>
<dbReference type="GeneID" id="19462257"/>
<dbReference type="EMBL" id="KE145370">
    <property type="protein sequence ID" value="EPE27287.1"/>
    <property type="molecule type" value="Genomic_DNA"/>
</dbReference>
<organism evidence="1 2">
    <name type="scientific">Glarea lozoyensis (strain ATCC 20868 / MF5171)</name>
    <dbReference type="NCBI Taxonomy" id="1116229"/>
    <lineage>
        <taxon>Eukaryota</taxon>
        <taxon>Fungi</taxon>
        <taxon>Dikarya</taxon>
        <taxon>Ascomycota</taxon>
        <taxon>Pezizomycotina</taxon>
        <taxon>Leotiomycetes</taxon>
        <taxon>Helotiales</taxon>
        <taxon>Helotiaceae</taxon>
        <taxon>Glarea</taxon>
    </lineage>
</organism>
<name>S3CLE8_GLAL2</name>
<reference evidence="1 2" key="1">
    <citation type="journal article" date="2013" name="BMC Genomics">
        <title>Genomics-driven discovery of the pneumocandin biosynthetic gene cluster in the fungus Glarea lozoyensis.</title>
        <authorList>
            <person name="Chen L."/>
            <person name="Yue Q."/>
            <person name="Zhang X."/>
            <person name="Xiang M."/>
            <person name="Wang C."/>
            <person name="Li S."/>
            <person name="Che Y."/>
            <person name="Ortiz-Lopez F.J."/>
            <person name="Bills G.F."/>
            <person name="Liu X."/>
            <person name="An Z."/>
        </authorList>
    </citation>
    <scope>NUCLEOTIDE SEQUENCE [LARGE SCALE GENOMIC DNA]</scope>
    <source>
        <strain evidence="2">ATCC 20868 / MF5171</strain>
    </source>
</reference>
<evidence type="ECO:0000313" key="1">
    <source>
        <dbReference type="EMBL" id="EPE27287.1"/>
    </source>
</evidence>
<proteinExistence type="predicted"/>
<gene>
    <name evidence="1" type="ORF">GLAREA_03202</name>
</gene>
<protein>
    <submittedName>
        <fullName evidence="1">Uncharacterized protein</fullName>
    </submittedName>
</protein>
<keyword evidence="2" id="KW-1185">Reference proteome</keyword>
<dbReference type="RefSeq" id="XP_008086477.1">
    <property type="nucleotide sequence ID" value="XM_008088286.1"/>
</dbReference>
<sequence>MVRRVFFMLGWFLMGISTSFIARSFFGDLGNGAAQKVVMDEEIPNANEEVLQQMKTSRWEPDIDSLPKDPVCQRQAFFELAWIDFIRANRQKKGLSEWRGIDEAHMLSKLPRDDRIVAGNYMFIMEAEDYTLDALQTRLECGELHDGMVEPPSSVGPKDSPFCKVRLSTVYTGAPLETDSGNRYRACTINWYPSEEVCEVLKPLTTVLVVKGGDLEPARAAVDILASNGLALNSLYTSHMKLHDNIFNVWEKSVRTVNSTDMKVYGINGRNPEPHVLLGGNKVPLKQWPLGWGNGGLGDSRGGSSDLDSTWTVFNPTLFSFTSDSPLSNSVAKENWVVPVAAKDEIFKNLFFLGPPRQSEGQSHINKGWKFGEMVKDYLDSKRDDLSFRLLFETRNRGHPDPDVFGRQILGEGLAIVSSMSRMNYTQMLPSFADEDRSG</sequence>
<dbReference type="Proteomes" id="UP000016922">
    <property type="component" value="Unassembled WGS sequence"/>
</dbReference>
<dbReference type="AlphaFoldDB" id="S3CLE8"/>
<dbReference type="KEGG" id="glz:GLAREA_03202"/>